<evidence type="ECO:0000313" key="5">
    <source>
        <dbReference type="EMBL" id="EFJ34894.1"/>
    </source>
</evidence>
<reference evidence="5 6" key="1">
    <citation type="journal article" date="2011" name="Science">
        <title>The Selaginella genome identifies genetic changes associated with the evolution of vascular plants.</title>
        <authorList>
            <person name="Banks J.A."/>
            <person name="Nishiyama T."/>
            <person name="Hasebe M."/>
            <person name="Bowman J.L."/>
            <person name="Gribskov M."/>
            <person name="dePamphilis C."/>
            <person name="Albert V.A."/>
            <person name="Aono N."/>
            <person name="Aoyama T."/>
            <person name="Ambrose B.A."/>
            <person name="Ashton N.W."/>
            <person name="Axtell M.J."/>
            <person name="Barker E."/>
            <person name="Barker M.S."/>
            <person name="Bennetzen J.L."/>
            <person name="Bonawitz N.D."/>
            <person name="Chapple C."/>
            <person name="Cheng C."/>
            <person name="Correa L.G."/>
            <person name="Dacre M."/>
            <person name="DeBarry J."/>
            <person name="Dreyer I."/>
            <person name="Elias M."/>
            <person name="Engstrom E.M."/>
            <person name="Estelle M."/>
            <person name="Feng L."/>
            <person name="Finet C."/>
            <person name="Floyd S.K."/>
            <person name="Frommer W.B."/>
            <person name="Fujita T."/>
            <person name="Gramzow L."/>
            <person name="Gutensohn M."/>
            <person name="Harholt J."/>
            <person name="Hattori M."/>
            <person name="Heyl A."/>
            <person name="Hirai T."/>
            <person name="Hiwatashi Y."/>
            <person name="Ishikawa M."/>
            <person name="Iwata M."/>
            <person name="Karol K.G."/>
            <person name="Koehler B."/>
            <person name="Kolukisaoglu U."/>
            <person name="Kubo M."/>
            <person name="Kurata T."/>
            <person name="Lalonde S."/>
            <person name="Li K."/>
            <person name="Li Y."/>
            <person name="Litt A."/>
            <person name="Lyons E."/>
            <person name="Manning G."/>
            <person name="Maruyama T."/>
            <person name="Michael T.P."/>
            <person name="Mikami K."/>
            <person name="Miyazaki S."/>
            <person name="Morinaga S."/>
            <person name="Murata T."/>
            <person name="Mueller-Roeber B."/>
            <person name="Nelson D.R."/>
            <person name="Obara M."/>
            <person name="Oguri Y."/>
            <person name="Olmstead R.G."/>
            <person name="Onodera N."/>
            <person name="Petersen B.L."/>
            <person name="Pils B."/>
            <person name="Prigge M."/>
            <person name="Rensing S.A."/>
            <person name="Riano-Pachon D.M."/>
            <person name="Roberts A.W."/>
            <person name="Sato Y."/>
            <person name="Scheller H.V."/>
            <person name="Schulz B."/>
            <person name="Schulz C."/>
            <person name="Shakirov E.V."/>
            <person name="Shibagaki N."/>
            <person name="Shinohara N."/>
            <person name="Shippen D.E."/>
            <person name="Soerensen I."/>
            <person name="Sotooka R."/>
            <person name="Sugimoto N."/>
            <person name="Sugita M."/>
            <person name="Sumikawa N."/>
            <person name="Tanurdzic M."/>
            <person name="Theissen G."/>
            <person name="Ulvskov P."/>
            <person name="Wakazuki S."/>
            <person name="Weng J.K."/>
            <person name="Willats W.W."/>
            <person name="Wipf D."/>
            <person name="Wolf P.G."/>
            <person name="Yang L."/>
            <person name="Zimmer A.D."/>
            <person name="Zhu Q."/>
            <person name="Mitros T."/>
            <person name="Hellsten U."/>
            <person name="Loque D."/>
            <person name="Otillar R."/>
            <person name="Salamov A."/>
            <person name="Schmutz J."/>
            <person name="Shapiro H."/>
            <person name="Lindquist E."/>
            <person name="Lucas S."/>
            <person name="Rokhsar D."/>
            <person name="Grigoriev I.V."/>
        </authorList>
    </citation>
    <scope>NUCLEOTIDE SEQUENCE [LARGE SCALE GENOMIC DNA]</scope>
</reference>
<dbReference type="OMA" id="MNGTEIM"/>
<evidence type="ECO:0000256" key="1">
    <source>
        <dbReference type="ARBA" id="ARBA00022884"/>
    </source>
</evidence>
<dbReference type="KEGG" id="smo:SELMODRAFT_81392"/>
<keyword evidence="1 2" id="KW-0694">RNA-binding</keyword>
<dbReference type="GO" id="GO:0003723">
    <property type="term" value="F:RNA binding"/>
    <property type="evidence" value="ECO:0007669"/>
    <property type="project" value="UniProtKB-UniRule"/>
</dbReference>
<evidence type="ECO:0000313" key="6">
    <source>
        <dbReference type="Proteomes" id="UP000001514"/>
    </source>
</evidence>
<accession>D8R018</accession>
<dbReference type="InterPro" id="IPR012677">
    <property type="entry name" value="Nucleotide-bd_a/b_plait_sf"/>
</dbReference>
<dbReference type="SUPFAM" id="SSF54928">
    <property type="entry name" value="RNA-binding domain, RBD"/>
    <property type="match status" value="1"/>
</dbReference>
<evidence type="ECO:0000259" key="3">
    <source>
        <dbReference type="PROSITE" id="PS50102"/>
    </source>
</evidence>
<feature type="domain" description="RRM" evidence="3">
    <location>
        <begin position="37"/>
        <end position="115"/>
    </location>
</feature>
<proteinExistence type="predicted"/>
<dbReference type="EMBL" id="GL377656">
    <property type="protein sequence ID" value="EFJ10098.1"/>
    <property type="molecule type" value="Genomic_DNA"/>
</dbReference>
<dbReference type="InParanoid" id="D8R018"/>
<name>D8R018_SELML</name>
<evidence type="ECO:0000313" key="4">
    <source>
        <dbReference type="EMBL" id="EFJ10098.1"/>
    </source>
</evidence>
<protein>
    <recommendedName>
        <fullName evidence="3">RRM domain-containing protein</fullName>
    </recommendedName>
</protein>
<keyword evidence="6" id="KW-1185">Reference proteome</keyword>
<dbReference type="InterPro" id="IPR000504">
    <property type="entry name" value="RRM_dom"/>
</dbReference>
<dbReference type="InterPro" id="IPR035979">
    <property type="entry name" value="RBD_domain_sf"/>
</dbReference>
<dbReference type="HOGENOM" id="CLU_012062_28_4_1"/>
<evidence type="ECO:0000256" key="2">
    <source>
        <dbReference type="PROSITE-ProRule" id="PRU00176"/>
    </source>
</evidence>
<dbReference type="Proteomes" id="UP000001514">
    <property type="component" value="Unassembled WGS sequence"/>
</dbReference>
<dbReference type="Gramene" id="EFJ10098">
    <property type="protein sequence ID" value="EFJ10098"/>
    <property type="gene ID" value="SELMODRAFT_128832"/>
</dbReference>
<organism evidence="6">
    <name type="scientific">Selaginella moellendorffii</name>
    <name type="common">Spikemoss</name>
    <dbReference type="NCBI Taxonomy" id="88036"/>
    <lineage>
        <taxon>Eukaryota</taxon>
        <taxon>Viridiplantae</taxon>
        <taxon>Streptophyta</taxon>
        <taxon>Embryophyta</taxon>
        <taxon>Tracheophyta</taxon>
        <taxon>Lycopodiopsida</taxon>
        <taxon>Selaginellales</taxon>
        <taxon>Selaginellaceae</taxon>
        <taxon>Selaginella</taxon>
    </lineage>
</organism>
<dbReference type="AlphaFoldDB" id="D8R018"/>
<dbReference type="SMART" id="SM00360">
    <property type="entry name" value="RRM"/>
    <property type="match status" value="1"/>
</dbReference>
<dbReference type="PANTHER" id="PTHR48027">
    <property type="entry name" value="HETEROGENEOUS NUCLEAR RIBONUCLEOPROTEIN 87F-RELATED"/>
    <property type="match status" value="1"/>
</dbReference>
<dbReference type="PROSITE" id="PS50102">
    <property type="entry name" value="RRM"/>
    <property type="match status" value="1"/>
</dbReference>
<dbReference type="InterPro" id="IPR048289">
    <property type="entry name" value="RRM2_NsCP33-like"/>
</dbReference>
<gene>
    <name evidence="4" type="ORF">SELMODRAFT_128832</name>
    <name evidence="5" type="ORF">SELMODRAFT_81392</name>
</gene>
<dbReference type="EMBL" id="GL377569">
    <property type="protein sequence ID" value="EFJ34894.1"/>
    <property type="molecule type" value="Genomic_DNA"/>
</dbReference>
<feature type="non-terminal residue" evidence="5">
    <location>
        <position position="149"/>
    </location>
</feature>
<dbReference type="CDD" id="cd21608">
    <property type="entry name" value="RRM2_NsCP33_like"/>
    <property type="match status" value="1"/>
</dbReference>
<dbReference type="Pfam" id="PF00076">
    <property type="entry name" value="RRM_1"/>
    <property type="match status" value="1"/>
</dbReference>
<dbReference type="eggNOG" id="KOG0118">
    <property type="taxonomic scope" value="Eukaryota"/>
</dbReference>
<dbReference type="KEGG" id="smo:SELMODRAFT_128832"/>
<dbReference type="Gene3D" id="3.30.70.330">
    <property type="match status" value="1"/>
</dbReference>
<dbReference type="InterPro" id="IPR052462">
    <property type="entry name" value="SLIRP/GR-RBP-like"/>
</dbReference>
<dbReference type="STRING" id="88036.D8R018"/>
<sequence length="149" mass="15361">MAFMSRLGGSLKGALKPNRLAAAALPATYTLSRGFSSKLFIGGLAWGTEERGLRDAFSPFGEIIEVRVIQDRETGRSRGFGFVSYITDQEAQKAMEAMDGRVLDGRTIRVNYATQRQPGFATGGGAYGGGGGAYGGGGGGYSGGGGGGY</sequence>
<dbReference type="Gramene" id="EFJ34894">
    <property type="protein sequence ID" value="EFJ34894"/>
    <property type="gene ID" value="SELMODRAFT_81392"/>
</dbReference>